<sequence length="88" mass="9159">MPLEGRFFVAFLRGVAVREPVTLRQVWALITEPAPGQEVQCGELAIRGVAWSGAGPIARVEASVGDRKAGRKRISSASASVAVGNGGN</sequence>
<keyword evidence="2" id="KW-1185">Reference proteome</keyword>
<dbReference type="EMBL" id="LNJQ01000004">
    <property type="protein sequence ID" value="KWZ38666.1"/>
    <property type="molecule type" value="Genomic_DNA"/>
</dbReference>
<proteinExistence type="predicted"/>
<organism evidence="1 2">
    <name type="scientific">Burkholderia savannae</name>
    <dbReference type="NCBI Taxonomy" id="1637837"/>
    <lineage>
        <taxon>Bacteria</taxon>
        <taxon>Pseudomonadati</taxon>
        <taxon>Pseudomonadota</taxon>
        <taxon>Betaproteobacteria</taxon>
        <taxon>Burkholderiales</taxon>
        <taxon>Burkholderiaceae</taxon>
        <taxon>Burkholderia</taxon>
        <taxon>pseudomallei group</taxon>
    </lineage>
</organism>
<gene>
    <name evidence="1" type="ORF">WS72_28025</name>
</gene>
<dbReference type="Gene3D" id="2.60.40.650">
    <property type="match status" value="1"/>
</dbReference>
<dbReference type="InterPro" id="IPR014756">
    <property type="entry name" value="Ig_E-set"/>
</dbReference>
<dbReference type="SUPFAM" id="SSF81296">
    <property type="entry name" value="E set domains"/>
    <property type="match status" value="1"/>
</dbReference>
<evidence type="ECO:0000313" key="2">
    <source>
        <dbReference type="Proteomes" id="UP000070255"/>
    </source>
</evidence>
<dbReference type="Proteomes" id="UP000070255">
    <property type="component" value="Unassembled WGS sequence"/>
</dbReference>
<reference evidence="1 2" key="1">
    <citation type="submission" date="2015-11" db="EMBL/GenBank/DDBJ databases">
        <authorList>
            <person name="Sahl J."/>
            <person name="Wagner D."/>
            <person name="Keim P."/>
        </authorList>
    </citation>
    <scope>NUCLEOTIDE SEQUENCE [LARGE SCALE GENOMIC DNA]</scope>
    <source>
        <strain evidence="1 2">BDU18</strain>
    </source>
</reference>
<accession>A0ABR5T623</accession>
<comment type="caution">
    <text evidence="1">The sequence shown here is derived from an EMBL/GenBank/DDBJ whole genome shotgun (WGS) entry which is preliminary data.</text>
</comment>
<protein>
    <submittedName>
        <fullName evidence="1">Uncharacterized protein</fullName>
    </submittedName>
</protein>
<name>A0ABR5T623_9BURK</name>
<evidence type="ECO:0000313" key="1">
    <source>
        <dbReference type="EMBL" id="KWZ38666.1"/>
    </source>
</evidence>